<keyword evidence="6 7" id="KW-0472">Membrane</keyword>
<keyword evidence="9" id="KW-1185">Reference proteome</keyword>
<comment type="similarity">
    <text evidence="2">Belongs to the CPA3 antiporters (TC 2.A.63) subunit E family.</text>
</comment>
<dbReference type="GO" id="GO:0008324">
    <property type="term" value="F:monoatomic cation transmembrane transporter activity"/>
    <property type="evidence" value="ECO:0007669"/>
    <property type="project" value="InterPro"/>
</dbReference>
<dbReference type="GO" id="GO:0005886">
    <property type="term" value="C:plasma membrane"/>
    <property type="evidence" value="ECO:0007669"/>
    <property type="project" value="UniProtKB-SubCell"/>
</dbReference>
<evidence type="ECO:0000256" key="6">
    <source>
        <dbReference type="ARBA" id="ARBA00023136"/>
    </source>
</evidence>
<dbReference type="PANTHER" id="PTHR34584">
    <property type="entry name" value="NA(+)/H(+) ANTIPORTER SUBUNIT E1"/>
    <property type="match status" value="1"/>
</dbReference>
<dbReference type="Pfam" id="PF01899">
    <property type="entry name" value="MNHE"/>
    <property type="match status" value="1"/>
</dbReference>
<protein>
    <submittedName>
        <fullName evidence="8">Na+/H+ antiporter subunit E</fullName>
    </submittedName>
</protein>
<evidence type="ECO:0000256" key="2">
    <source>
        <dbReference type="ARBA" id="ARBA00006228"/>
    </source>
</evidence>
<organism evidence="8 9">
    <name type="scientific">Actinospica durhamensis</name>
    <dbReference type="NCBI Taxonomy" id="1508375"/>
    <lineage>
        <taxon>Bacteria</taxon>
        <taxon>Bacillati</taxon>
        <taxon>Actinomycetota</taxon>
        <taxon>Actinomycetes</taxon>
        <taxon>Catenulisporales</taxon>
        <taxon>Actinospicaceae</taxon>
        <taxon>Actinospica</taxon>
    </lineage>
</organism>
<feature type="transmembrane region" description="Helical" evidence="7">
    <location>
        <begin position="68"/>
        <end position="88"/>
    </location>
</feature>
<keyword evidence="4 7" id="KW-0812">Transmembrane</keyword>
<evidence type="ECO:0000256" key="5">
    <source>
        <dbReference type="ARBA" id="ARBA00022989"/>
    </source>
</evidence>
<feature type="transmembrane region" description="Helical" evidence="7">
    <location>
        <begin position="108"/>
        <end position="128"/>
    </location>
</feature>
<comment type="caution">
    <text evidence="8">The sequence shown here is derived from an EMBL/GenBank/DDBJ whole genome shotgun (WGS) entry which is preliminary data.</text>
</comment>
<evidence type="ECO:0000256" key="4">
    <source>
        <dbReference type="ARBA" id="ARBA00022692"/>
    </source>
</evidence>
<feature type="transmembrane region" description="Helical" evidence="7">
    <location>
        <begin position="15"/>
        <end position="48"/>
    </location>
</feature>
<dbReference type="Proteomes" id="UP000675781">
    <property type="component" value="Unassembled WGS sequence"/>
</dbReference>
<name>A0A941IND0_9ACTN</name>
<dbReference type="EMBL" id="JAGSOG010000041">
    <property type="protein sequence ID" value="MBR7833834.1"/>
    <property type="molecule type" value="Genomic_DNA"/>
</dbReference>
<sequence length="181" mass="19741">MKSVLRLRRSLNPTALLWLLGVWLLLWGSISPLAIVSGLLIGVVLLVATPQPPVEIGLRLRPLRVLGLLAYITVDLVVASFRVTAQILRPGPPASAIFEVPLRVRGGLMMTMVAVAVSAVPGSTVLDVRPERGFLEIHVLDASSPKAEQNLHREVRDLERRIVAAFGSRAERARVREGNAR</sequence>
<reference evidence="8" key="1">
    <citation type="submission" date="2021-04" db="EMBL/GenBank/DDBJ databases">
        <title>Genome based classification of Actinospica acidithermotolerans sp. nov., an actinobacterium isolated from an Indonesian hot spring.</title>
        <authorList>
            <person name="Kusuma A.B."/>
            <person name="Putra K.E."/>
            <person name="Nafisah S."/>
            <person name="Loh J."/>
            <person name="Nouioui I."/>
            <person name="Goodfellow M."/>
        </authorList>
    </citation>
    <scope>NUCLEOTIDE SEQUENCE</scope>
    <source>
        <strain evidence="8">CSCA 57</strain>
    </source>
</reference>
<dbReference type="PANTHER" id="PTHR34584:SF1">
    <property type="entry name" value="NA(+)_H(+) ANTIPORTER SUBUNIT E1"/>
    <property type="match status" value="1"/>
</dbReference>
<proteinExistence type="inferred from homology"/>
<evidence type="ECO:0000256" key="1">
    <source>
        <dbReference type="ARBA" id="ARBA00004651"/>
    </source>
</evidence>
<evidence type="ECO:0000256" key="7">
    <source>
        <dbReference type="SAM" id="Phobius"/>
    </source>
</evidence>
<evidence type="ECO:0000313" key="8">
    <source>
        <dbReference type="EMBL" id="MBR7833834.1"/>
    </source>
</evidence>
<dbReference type="NCBIfam" id="NF006521">
    <property type="entry name" value="PRK08965.1-5"/>
    <property type="match status" value="1"/>
</dbReference>
<dbReference type="AlphaFoldDB" id="A0A941IND0"/>
<dbReference type="InterPro" id="IPR002758">
    <property type="entry name" value="Cation_antiport_E"/>
</dbReference>
<comment type="subcellular location">
    <subcellularLocation>
        <location evidence="1">Cell membrane</location>
        <topology evidence="1">Multi-pass membrane protein</topology>
    </subcellularLocation>
</comment>
<gene>
    <name evidence="8" type="ORF">KDL01_11190</name>
</gene>
<keyword evidence="5 7" id="KW-1133">Transmembrane helix</keyword>
<evidence type="ECO:0000256" key="3">
    <source>
        <dbReference type="ARBA" id="ARBA00022475"/>
    </source>
</evidence>
<keyword evidence="3" id="KW-1003">Cell membrane</keyword>
<accession>A0A941IND0</accession>
<dbReference type="RefSeq" id="WP_212528355.1">
    <property type="nucleotide sequence ID" value="NZ_JAGSOG010000041.1"/>
</dbReference>
<evidence type="ECO:0000313" key="9">
    <source>
        <dbReference type="Proteomes" id="UP000675781"/>
    </source>
</evidence>